<evidence type="ECO:0000256" key="3">
    <source>
        <dbReference type="ARBA" id="ARBA00022801"/>
    </source>
</evidence>
<dbReference type="InterPro" id="IPR012337">
    <property type="entry name" value="RNaseH-like_sf"/>
</dbReference>
<evidence type="ECO:0000313" key="6">
    <source>
        <dbReference type="EMBL" id="KAL0955785.1"/>
    </source>
</evidence>
<dbReference type="InterPro" id="IPR022894">
    <property type="entry name" value="Oligoribonuclease"/>
</dbReference>
<evidence type="ECO:0000313" key="7">
    <source>
        <dbReference type="Proteomes" id="UP001556367"/>
    </source>
</evidence>
<dbReference type="InterPro" id="IPR036397">
    <property type="entry name" value="RNaseH_sf"/>
</dbReference>
<dbReference type="PANTHER" id="PTHR11046">
    <property type="entry name" value="OLIGORIBONUCLEASE, MITOCHONDRIAL"/>
    <property type="match status" value="1"/>
</dbReference>
<name>A0ABR3JJX6_9AGAR</name>
<keyword evidence="2" id="KW-0540">Nuclease</keyword>
<evidence type="ECO:0000256" key="4">
    <source>
        <dbReference type="ARBA" id="ARBA00022839"/>
    </source>
</evidence>
<dbReference type="PANTHER" id="PTHR11046:SF0">
    <property type="entry name" value="OLIGORIBONUCLEASE, MITOCHONDRIAL"/>
    <property type="match status" value="1"/>
</dbReference>
<sequence length="209" mass="23622">MSGQPLDFYSGPLVWIDCEMTGLVPRKDKLLEIAVIITNGNLETVDEGIQYVIKTDKAALDGMDEWCTRQHGSSGLTQACLDSPHTLEFVSNEVLQYIKKWIPRQRIGVLAGNSVHADRSFLVEEMPGVTDWLHYRLVDVSSIKELVRRWYPGLSMPKQAESNHRALDDIRGSIRELQWYRENVFVPPSPSPIVPPIVLEQRSSPTSPP</sequence>
<organism evidence="6 7">
    <name type="scientific">Hohenbuehelia grisea</name>
    <dbReference type="NCBI Taxonomy" id="104357"/>
    <lineage>
        <taxon>Eukaryota</taxon>
        <taxon>Fungi</taxon>
        <taxon>Dikarya</taxon>
        <taxon>Basidiomycota</taxon>
        <taxon>Agaricomycotina</taxon>
        <taxon>Agaricomycetes</taxon>
        <taxon>Agaricomycetidae</taxon>
        <taxon>Agaricales</taxon>
        <taxon>Pleurotineae</taxon>
        <taxon>Pleurotaceae</taxon>
        <taxon>Hohenbuehelia</taxon>
    </lineage>
</organism>
<dbReference type="NCBIfam" id="NF003765">
    <property type="entry name" value="PRK05359.1"/>
    <property type="match status" value="1"/>
</dbReference>
<dbReference type="SUPFAM" id="SSF53098">
    <property type="entry name" value="Ribonuclease H-like"/>
    <property type="match status" value="1"/>
</dbReference>
<comment type="similarity">
    <text evidence="1">Belongs to the oligoribonuclease family.</text>
</comment>
<dbReference type="Proteomes" id="UP001556367">
    <property type="component" value="Unassembled WGS sequence"/>
</dbReference>
<evidence type="ECO:0000256" key="2">
    <source>
        <dbReference type="ARBA" id="ARBA00022722"/>
    </source>
</evidence>
<reference evidence="7" key="1">
    <citation type="submission" date="2024-06" db="EMBL/GenBank/DDBJ databases">
        <title>Multi-omics analyses provide insights into the biosynthesis of the anticancer antibiotic pleurotin in Hohenbuehelia grisea.</title>
        <authorList>
            <person name="Weaver J.A."/>
            <person name="Alberti F."/>
        </authorList>
    </citation>
    <scope>NUCLEOTIDE SEQUENCE [LARGE SCALE GENOMIC DNA]</scope>
    <source>
        <strain evidence="7">T-177</strain>
    </source>
</reference>
<evidence type="ECO:0000256" key="1">
    <source>
        <dbReference type="ARBA" id="ARBA00009921"/>
    </source>
</evidence>
<comment type="caution">
    <text evidence="6">The sequence shown here is derived from an EMBL/GenBank/DDBJ whole genome shotgun (WGS) entry which is preliminary data.</text>
</comment>
<feature type="domain" description="Exonuclease" evidence="5">
    <location>
        <begin position="12"/>
        <end position="186"/>
    </location>
</feature>
<proteinExistence type="inferred from homology"/>
<dbReference type="EMBL" id="JASNQZ010000006">
    <property type="protein sequence ID" value="KAL0955785.1"/>
    <property type="molecule type" value="Genomic_DNA"/>
</dbReference>
<accession>A0ABR3JJX6</accession>
<keyword evidence="4" id="KW-0269">Exonuclease</keyword>
<dbReference type="Pfam" id="PF00929">
    <property type="entry name" value="RNase_T"/>
    <property type="match status" value="1"/>
</dbReference>
<gene>
    <name evidence="6" type="ORF">HGRIS_001999</name>
</gene>
<dbReference type="SMART" id="SM00479">
    <property type="entry name" value="EXOIII"/>
    <property type="match status" value="1"/>
</dbReference>
<keyword evidence="7" id="KW-1185">Reference proteome</keyword>
<dbReference type="CDD" id="cd06135">
    <property type="entry name" value="Orn"/>
    <property type="match status" value="1"/>
</dbReference>
<evidence type="ECO:0000259" key="5">
    <source>
        <dbReference type="SMART" id="SM00479"/>
    </source>
</evidence>
<dbReference type="InterPro" id="IPR013520">
    <property type="entry name" value="Ribonucl_H"/>
</dbReference>
<protein>
    <recommendedName>
        <fullName evidence="5">Exonuclease domain-containing protein</fullName>
    </recommendedName>
</protein>
<dbReference type="Gene3D" id="3.30.420.10">
    <property type="entry name" value="Ribonuclease H-like superfamily/Ribonuclease H"/>
    <property type="match status" value="1"/>
</dbReference>
<keyword evidence="3" id="KW-0378">Hydrolase</keyword>